<dbReference type="RefSeq" id="WP_268073522.1">
    <property type="nucleotide sequence ID" value="NZ_CP109965.1"/>
</dbReference>
<sequence length="145" mass="17095">MLPRQLQLVVEFERQKEDKLALQYAEAQQDLQAKNEKLVGLDKHKHDYINNMNNNGQGGISPDHLMRFQAFISQLDKACTQQRAKIQNANKVVEQRRALWLQQQRKRKSIELLLEKQERAALAKQDKQEQLVLDEFAQNQFVRRS</sequence>
<dbReference type="InterPro" id="IPR053716">
    <property type="entry name" value="Flag_assembly_chemotaxis_eff"/>
</dbReference>
<evidence type="ECO:0000256" key="4">
    <source>
        <dbReference type="ARBA" id="ARBA00022448"/>
    </source>
</evidence>
<organism evidence="12 13">
    <name type="scientific">Catenovulum adriaticum</name>
    <dbReference type="NCBI Taxonomy" id="2984846"/>
    <lineage>
        <taxon>Bacteria</taxon>
        <taxon>Pseudomonadati</taxon>
        <taxon>Pseudomonadota</taxon>
        <taxon>Gammaproteobacteria</taxon>
        <taxon>Alteromonadales</taxon>
        <taxon>Alteromonadaceae</taxon>
        <taxon>Catenovulum</taxon>
    </lineage>
</organism>
<evidence type="ECO:0000256" key="11">
    <source>
        <dbReference type="SAM" id="Coils"/>
    </source>
</evidence>
<dbReference type="Proteomes" id="UP001163726">
    <property type="component" value="Chromosome"/>
</dbReference>
<evidence type="ECO:0000313" key="13">
    <source>
        <dbReference type="Proteomes" id="UP001163726"/>
    </source>
</evidence>
<evidence type="ECO:0000256" key="10">
    <source>
        <dbReference type="ARBA" id="ARBA00023225"/>
    </source>
</evidence>
<keyword evidence="13" id="KW-1185">Reference proteome</keyword>
<name>A0ABY7AKY4_9ALTE</name>
<keyword evidence="11" id="KW-0175">Coiled coil</keyword>
<keyword evidence="12" id="KW-0969">Cilium</keyword>
<protein>
    <recommendedName>
        <fullName evidence="3">Flagellar FliJ protein</fullName>
    </recommendedName>
</protein>
<dbReference type="Pfam" id="PF02050">
    <property type="entry name" value="FliJ"/>
    <property type="match status" value="1"/>
</dbReference>
<dbReference type="EMBL" id="CP109965">
    <property type="protein sequence ID" value="WAJ69316.1"/>
    <property type="molecule type" value="Genomic_DNA"/>
</dbReference>
<keyword evidence="4" id="KW-0813">Transport</keyword>
<keyword evidence="12" id="KW-0282">Flagellum</keyword>
<accession>A0ABY7AKY4</accession>
<keyword evidence="5" id="KW-1003">Cell membrane</keyword>
<proteinExistence type="inferred from homology"/>
<evidence type="ECO:0000256" key="2">
    <source>
        <dbReference type="ARBA" id="ARBA00010004"/>
    </source>
</evidence>
<dbReference type="PANTHER" id="PTHR38786:SF1">
    <property type="entry name" value="FLAGELLAR FLIJ PROTEIN"/>
    <property type="match status" value="1"/>
</dbReference>
<evidence type="ECO:0000256" key="7">
    <source>
        <dbReference type="ARBA" id="ARBA00022795"/>
    </source>
</evidence>
<feature type="coiled-coil region" evidence="11">
    <location>
        <begin position="10"/>
        <end position="44"/>
    </location>
</feature>
<comment type="subcellular location">
    <subcellularLocation>
        <location evidence="1">Cell membrane</location>
        <topology evidence="1">Peripheral membrane protein</topology>
        <orientation evidence="1">Cytoplasmic side</orientation>
    </subcellularLocation>
</comment>
<evidence type="ECO:0000313" key="12">
    <source>
        <dbReference type="EMBL" id="WAJ69316.1"/>
    </source>
</evidence>
<keyword evidence="7" id="KW-1005">Bacterial flagellum biogenesis</keyword>
<dbReference type="InterPro" id="IPR012823">
    <property type="entry name" value="Flagell_FliJ"/>
</dbReference>
<dbReference type="NCBIfam" id="TIGR02473">
    <property type="entry name" value="flagell_FliJ"/>
    <property type="match status" value="1"/>
</dbReference>
<dbReference type="Gene3D" id="1.10.287.1700">
    <property type="match status" value="1"/>
</dbReference>
<dbReference type="InterPro" id="IPR052570">
    <property type="entry name" value="FliJ"/>
</dbReference>
<dbReference type="PANTHER" id="PTHR38786">
    <property type="entry name" value="FLAGELLAR FLIJ PROTEIN"/>
    <property type="match status" value="1"/>
</dbReference>
<evidence type="ECO:0000256" key="3">
    <source>
        <dbReference type="ARBA" id="ARBA00020392"/>
    </source>
</evidence>
<evidence type="ECO:0000256" key="6">
    <source>
        <dbReference type="ARBA" id="ARBA00022500"/>
    </source>
</evidence>
<evidence type="ECO:0000256" key="5">
    <source>
        <dbReference type="ARBA" id="ARBA00022475"/>
    </source>
</evidence>
<evidence type="ECO:0000256" key="9">
    <source>
        <dbReference type="ARBA" id="ARBA00023136"/>
    </source>
</evidence>
<reference evidence="12" key="1">
    <citation type="submission" date="2022-10" db="EMBL/GenBank/DDBJ databases">
        <title>Catenovulum adriacola sp. nov. isolated in the Harbour of Susak.</title>
        <authorList>
            <person name="Schoch T."/>
            <person name="Reich S.J."/>
            <person name="Stoeferle S."/>
            <person name="Flaiz M."/>
            <person name="Kazda M."/>
            <person name="Riedel C.U."/>
            <person name="Duerre P."/>
        </authorList>
    </citation>
    <scope>NUCLEOTIDE SEQUENCE</scope>
    <source>
        <strain evidence="12">TS8</strain>
    </source>
</reference>
<keyword evidence="9" id="KW-0472">Membrane</keyword>
<dbReference type="InterPro" id="IPR018006">
    <property type="entry name" value="Flag_FliJ_proteobac"/>
</dbReference>
<dbReference type="PRINTS" id="PR01004">
    <property type="entry name" value="FLGFLIJ"/>
</dbReference>
<evidence type="ECO:0000256" key="8">
    <source>
        <dbReference type="ARBA" id="ARBA00022927"/>
    </source>
</evidence>
<keyword evidence="10" id="KW-1006">Bacterial flagellum protein export</keyword>
<keyword evidence="6" id="KW-0145">Chemotaxis</keyword>
<keyword evidence="12" id="KW-0966">Cell projection</keyword>
<keyword evidence="8" id="KW-0653">Protein transport</keyword>
<gene>
    <name evidence="12" type="primary">fliJ</name>
    <name evidence="12" type="ORF">OLW01_08965</name>
</gene>
<evidence type="ECO:0000256" key="1">
    <source>
        <dbReference type="ARBA" id="ARBA00004413"/>
    </source>
</evidence>
<comment type="similarity">
    <text evidence="2">Belongs to the FliJ family.</text>
</comment>